<gene>
    <name evidence="1" type="ORF">FA95DRAFT_1489493</name>
</gene>
<dbReference type="Proteomes" id="UP000814033">
    <property type="component" value="Unassembled WGS sequence"/>
</dbReference>
<sequence length="194" mass="22299">MVTLNVQTDLDIANGVRGIIYAIILSEDEPEHTSSRRVTLQYPPAYILVKLDRTRVPKLHGLPEHVVPIVPAQKTFQITLPDRRTGKTRTSTVQRRQLPVTAAYAFTDYRSQGQTIPYVIVDIASPPVGSDLSLFNIYVALSRSSGRDTIRLLRDFNEQLFFQAQDQYLTLEDERLRQLNGETKQWWEFEKAHM</sequence>
<keyword evidence="2" id="KW-1185">Reference proteome</keyword>
<proteinExistence type="predicted"/>
<name>A0ACB8RZD3_9AGAM</name>
<evidence type="ECO:0000313" key="2">
    <source>
        <dbReference type="Proteomes" id="UP000814033"/>
    </source>
</evidence>
<protein>
    <submittedName>
        <fullName evidence="1">Uncharacterized protein</fullName>
    </submittedName>
</protein>
<organism evidence="1 2">
    <name type="scientific">Auriscalpium vulgare</name>
    <dbReference type="NCBI Taxonomy" id="40419"/>
    <lineage>
        <taxon>Eukaryota</taxon>
        <taxon>Fungi</taxon>
        <taxon>Dikarya</taxon>
        <taxon>Basidiomycota</taxon>
        <taxon>Agaricomycotina</taxon>
        <taxon>Agaricomycetes</taxon>
        <taxon>Russulales</taxon>
        <taxon>Auriscalpiaceae</taxon>
        <taxon>Auriscalpium</taxon>
    </lineage>
</organism>
<reference evidence="1" key="1">
    <citation type="submission" date="2021-02" db="EMBL/GenBank/DDBJ databases">
        <authorList>
            <consortium name="DOE Joint Genome Institute"/>
            <person name="Ahrendt S."/>
            <person name="Looney B.P."/>
            <person name="Miyauchi S."/>
            <person name="Morin E."/>
            <person name="Drula E."/>
            <person name="Courty P.E."/>
            <person name="Chicoki N."/>
            <person name="Fauchery L."/>
            <person name="Kohler A."/>
            <person name="Kuo A."/>
            <person name="Labutti K."/>
            <person name="Pangilinan J."/>
            <person name="Lipzen A."/>
            <person name="Riley R."/>
            <person name="Andreopoulos W."/>
            <person name="He G."/>
            <person name="Johnson J."/>
            <person name="Barry K.W."/>
            <person name="Grigoriev I.V."/>
            <person name="Nagy L."/>
            <person name="Hibbett D."/>
            <person name="Henrissat B."/>
            <person name="Matheny P.B."/>
            <person name="Labbe J."/>
            <person name="Martin F."/>
        </authorList>
    </citation>
    <scope>NUCLEOTIDE SEQUENCE</scope>
    <source>
        <strain evidence="1">FP105234-sp</strain>
    </source>
</reference>
<reference evidence="1" key="2">
    <citation type="journal article" date="2022" name="New Phytol.">
        <title>Evolutionary transition to the ectomycorrhizal habit in the genomes of a hyperdiverse lineage of mushroom-forming fungi.</title>
        <authorList>
            <person name="Looney B."/>
            <person name="Miyauchi S."/>
            <person name="Morin E."/>
            <person name="Drula E."/>
            <person name="Courty P.E."/>
            <person name="Kohler A."/>
            <person name="Kuo A."/>
            <person name="LaButti K."/>
            <person name="Pangilinan J."/>
            <person name="Lipzen A."/>
            <person name="Riley R."/>
            <person name="Andreopoulos W."/>
            <person name="He G."/>
            <person name="Johnson J."/>
            <person name="Nolan M."/>
            <person name="Tritt A."/>
            <person name="Barry K.W."/>
            <person name="Grigoriev I.V."/>
            <person name="Nagy L.G."/>
            <person name="Hibbett D."/>
            <person name="Henrissat B."/>
            <person name="Matheny P.B."/>
            <person name="Labbe J."/>
            <person name="Martin F.M."/>
        </authorList>
    </citation>
    <scope>NUCLEOTIDE SEQUENCE</scope>
    <source>
        <strain evidence="1">FP105234-sp</strain>
    </source>
</reference>
<comment type="caution">
    <text evidence="1">The sequence shown here is derived from an EMBL/GenBank/DDBJ whole genome shotgun (WGS) entry which is preliminary data.</text>
</comment>
<accession>A0ACB8RZD3</accession>
<dbReference type="EMBL" id="MU275875">
    <property type="protein sequence ID" value="KAI0049248.1"/>
    <property type="molecule type" value="Genomic_DNA"/>
</dbReference>
<evidence type="ECO:0000313" key="1">
    <source>
        <dbReference type="EMBL" id="KAI0049248.1"/>
    </source>
</evidence>